<dbReference type="InterPro" id="IPR011008">
    <property type="entry name" value="Dimeric_a/b-barrel"/>
</dbReference>
<dbReference type="Pfam" id="PF03992">
    <property type="entry name" value="ABM"/>
    <property type="match status" value="1"/>
</dbReference>
<evidence type="ECO:0000313" key="3">
    <source>
        <dbReference type="Proteomes" id="UP000188836"/>
    </source>
</evidence>
<reference evidence="2 3" key="1">
    <citation type="journal article" date="2016" name="Antonie Van Leeuwenhoek">
        <title>Nocardia donostiensis sp. nov., isolated from human respiratory specimens.</title>
        <authorList>
            <person name="Ercibengoa M."/>
            <person name="Bell M."/>
            <person name="Marimon J.M."/>
            <person name="Humrighouse B."/>
            <person name="Klenk H.P."/>
            <person name="Potter G."/>
            <person name="Perez-Trallero E."/>
        </authorList>
    </citation>
    <scope>NUCLEOTIDE SEQUENCE [LARGE SCALE GENOMIC DNA]</scope>
    <source>
        <strain evidence="2 3">X1655</strain>
    </source>
</reference>
<comment type="caution">
    <text evidence="2">The sequence shown here is derived from an EMBL/GenBank/DDBJ whole genome shotgun (WGS) entry which is preliminary data.</text>
</comment>
<evidence type="ECO:0000259" key="1">
    <source>
        <dbReference type="Pfam" id="PF03992"/>
    </source>
</evidence>
<organism evidence="2 3">
    <name type="scientific">Nocardia donostiensis</name>
    <dbReference type="NCBI Taxonomy" id="1538463"/>
    <lineage>
        <taxon>Bacteria</taxon>
        <taxon>Bacillati</taxon>
        <taxon>Actinomycetota</taxon>
        <taxon>Actinomycetes</taxon>
        <taxon>Mycobacteriales</taxon>
        <taxon>Nocardiaceae</taxon>
        <taxon>Nocardia</taxon>
    </lineage>
</organism>
<dbReference type="SUPFAM" id="SSF54909">
    <property type="entry name" value="Dimeric alpha+beta barrel"/>
    <property type="match status" value="1"/>
</dbReference>
<dbReference type="STRING" id="1538463.B0T36_13535"/>
<dbReference type="Gene3D" id="3.30.70.100">
    <property type="match status" value="1"/>
</dbReference>
<protein>
    <recommendedName>
        <fullName evidence="1">ABM domain-containing protein</fullName>
    </recommendedName>
</protein>
<name>A0A1V2TFW1_9NOCA</name>
<gene>
    <name evidence="2" type="ORF">B0T46_12800</name>
</gene>
<evidence type="ECO:0000313" key="2">
    <source>
        <dbReference type="EMBL" id="ONM48396.1"/>
    </source>
</evidence>
<dbReference type="EMBL" id="MUMY01000010">
    <property type="protein sequence ID" value="ONM48396.1"/>
    <property type="molecule type" value="Genomic_DNA"/>
</dbReference>
<keyword evidence="3" id="KW-1185">Reference proteome</keyword>
<accession>A0A1V2TFW1</accession>
<dbReference type="Proteomes" id="UP000188836">
    <property type="component" value="Unassembled WGS sequence"/>
</dbReference>
<sequence>MNIFEIEPGVVTEFAANWADRARHMQRSAGFRNVRLHRSLTSDARFRLVNIAHWDSVQVWRKAAQSSPMTAATEAARAQATPNTAIYEVVTGFGAMPR</sequence>
<proteinExistence type="predicted"/>
<feature type="domain" description="ABM" evidence="1">
    <location>
        <begin position="3"/>
        <end position="74"/>
    </location>
</feature>
<dbReference type="AlphaFoldDB" id="A0A1V2TFW1"/>
<dbReference type="InterPro" id="IPR007138">
    <property type="entry name" value="ABM_dom"/>
</dbReference>